<dbReference type="Gene3D" id="2.60.40.150">
    <property type="entry name" value="C2 domain"/>
    <property type="match status" value="1"/>
</dbReference>
<dbReference type="EMBL" id="JAOAOG010000239">
    <property type="protein sequence ID" value="KAJ6237494.1"/>
    <property type="molecule type" value="Genomic_DNA"/>
</dbReference>
<dbReference type="Proteomes" id="UP001146793">
    <property type="component" value="Unassembled WGS sequence"/>
</dbReference>
<accession>A0AAV7YJL0</accession>
<dbReference type="EMBL" id="JANTQA010000057">
    <property type="protein sequence ID" value="KAJ3428786.1"/>
    <property type="molecule type" value="Genomic_DNA"/>
</dbReference>
<dbReference type="Pfam" id="PF00168">
    <property type="entry name" value="C2"/>
    <property type="match status" value="1"/>
</dbReference>
<evidence type="ECO:0000313" key="7">
    <source>
        <dbReference type="Proteomes" id="UP001150062"/>
    </source>
</evidence>
<dbReference type="EMBL" id="JANTQA010000016">
    <property type="protein sequence ID" value="KAJ3447355.1"/>
    <property type="molecule type" value="Genomic_DNA"/>
</dbReference>
<evidence type="ECO:0000313" key="2">
    <source>
        <dbReference type="EMBL" id="KAJ3428786.1"/>
    </source>
</evidence>
<keyword evidence="7" id="KW-1185">Reference proteome</keyword>
<reference evidence="4" key="1">
    <citation type="submission" date="2022-08" db="EMBL/GenBank/DDBJ databases">
        <title>Novel sulfate-reducing endosymbionts in the free-living metamonad Anaeramoeba.</title>
        <authorList>
            <person name="Jerlstrom-Hultqvist J."/>
            <person name="Cepicka I."/>
            <person name="Gallot-Lavallee L."/>
            <person name="Salas-Leiva D."/>
            <person name="Curtis B.A."/>
            <person name="Zahonova K."/>
            <person name="Pipaliya S."/>
            <person name="Dacks J."/>
            <person name="Roger A.J."/>
        </authorList>
    </citation>
    <scope>NUCLEOTIDE SEQUENCE</scope>
    <source>
        <strain evidence="4">Schooner1</strain>
    </source>
</reference>
<evidence type="ECO:0000313" key="6">
    <source>
        <dbReference type="Proteomes" id="UP001146793"/>
    </source>
</evidence>
<dbReference type="SUPFAM" id="SSF49562">
    <property type="entry name" value="C2 domain (Calcium/lipid-binding domain, CaLB)"/>
    <property type="match status" value="1"/>
</dbReference>
<dbReference type="EMBL" id="JAOAOG010000127">
    <property type="protein sequence ID" value="KAJ6247269.1"/>
    <property type="molecule type" value="Genomic_DNA"/>
</dbReference>
<dbReference type="InterPro" id="IPR035892">
    <property type="entry name" value="C2_domain_sf"/>
</dbReference>
<feature type="domain" description="C2" evidence="1">
    <location>
        <begin position="1"/>
        <end position="103"/>
    </location>
</feature>
<evidence type="ECO:0000259" key="1">
    <source>
        <dbReference type="PROSITE" id="PS50004"/>
    </source>
</evidence>
<name>A0AAV7YJL0_9EUKA</name>
<evidence type="ECO:0000313" key="4">
    <source>
        <dbReference type="EMBL" id="KAJ6237494.1"/>
    </source>
</evidence>
<evidence type="ECO:0000313" key="5">
    <source>
        <dbReference type="EMBL" id="KAJ6247269.1"/>
    </source>
</evidence>
<dbReference type="AlphaFoldDB" id="A0AAV7YJL0"/>
<evidence type="ECO:0000313" key="3">
    <source>
        <dbReference type="EMBL" id="KAJ3447355.1"/>
    </source>
</evidence>
<sequence length="201" mass="22972">MSDYGKLSIKIVSLNEFKVSLKYYVEVTLEGVIKRSKKKNSSSPVWNEEKIFVVTDPNGKCKIEVKANEVIGTHWIELNDLPSGEATDLFIPIIKNGITKGSLYIQIFYSTHQVMGHKTANITKKTLEAMSTSENVPKEYRLIGLKQLRQARPSRKEMIEETILEELSILDDVREGYTNQDEIEKLKETLTKHLNTIRGEN</sequence>
<comment type="caution">
    <text evidence="2">The sequence shown here is derived from an EMBL/GenBank/DDBJ whole genome shotgun (WGS) entry which is preliminary data.</text>
</comment>
<gene>
    <name evidence="3" type="ORF">M0812_07585</name>
    <name evidence="2" type="ORF">M0812_24120</name>
    <name evidence="5" type="ORF">M0813_18796</name>
    <name evidence="4" type="ORF">M0813_27055</name>
</gene>
<reference evidence="2" key="2">
    <citation type="submission" date="2022-08" db="EMBL/GenBank/DDBJ databases">
        <title>Novel sulphate-reducing endosymbionts in the free-living metamonad Anaeramoeba.</title>
        <authorList>
            <person name="Jerlstrom-Hultqvist J."/>
            <person name="Cepicka I."/>
            <person name="Gallot-Lavallee L."/>
            <person name="Salas-Leiva D."/>
            <person name="Curtis B.A."/>
            <person name="Zahonova K."/>
            <person name="Pipaliya S."/>
            <person name="Dacks J."/>
            <person name="Roger A.J."/>
        </authorList>
    </citation>
    <scope>NUCLEOTIDE SEQUENCE</scope>
    <source>
        <strain evidence="2">Busselton2</strain>
    </source>
</reference>
<dbReference type="PROSITE" id="PS50004">
    <property type="entry name" value="C2"/>
    <property type="match status" value="1"/>
</dbReference>
<protein>
    <submittedName>
        <fullName evidence="2">Plant synaptotagmin</fullName>
    </submittedName>
</protein>
<dbReference type="Proteomes" id="UP001150062">
    <property type="component" value="Unassembled WGS sequence"/>
</dbReference>
<organism evidence="2 6">
    <name type="scientific">Anaeramoeba flamelloides</name>
    <dbReference type="NCBI Taxonomy" id="1746091"/>
    <lineage>
        <taxon>Eukaryota</taxon>
        <taxon>Metamonada</taxon>
        <taxon>Anaeramoebidae</taxon>
        <taxon>Anaeramoeba</taxon>
    </lineage>
</organism>
<dbReference type="SMART" id="SM00239">
    <property type="entry name" value="C2"/>
    <property type="match status" value="1"/>
</dbReference>
<proteinExistence type="predicted"/>
<dbReference type="InterPro" id="IPR000008">
    <property type="entry name" value="C2_dom"/>
</dbReference>